<sequence length="153" mass="17016">MALQEKCWQSPRCGLPRADALGPPSLRPWLPPPTDSVDSPVKNLWPQHDIEWPRWSRNHLPRVRMPCSRLRNPGAPHSSEADITAETHREGRRGPHCVPGPAGGSFVHAMSLCRCTFMRPAEEGSVFSRYQEKKGVAASATEPGQPRPVLCRV</sequence>
<evidence type="ECO:0000313" key="2">
    <source>
        <dbReference type="EMBL" id="KAF6457116.1"/>
    </source>
</evidence>
<keyword evidence="3" id="KW-1185">Reference proteome</keyword>
<gene>
    <name evidence="2" type="ORF">HJG63_011674</name>
</gene>
<dbReference type="Proteomes" id="UP000593571">
    <property type="component" value="Unassembled WGS sequence"/>
</dbReference>
<dbReference type="AlphaFoldDB" id="A0A7J8GAZ8"/>
<organism evidence="2 3">
    <name type="scientific">Rousettus aegyptiacus</name>
    <name type="common">Egyptian fruit bat</name>
    <name type="synonym">Pteropus aegyptiacus</name>
    <dbReference type="NCBI Taxonomy" id="9407"/>
    <lineage>
        <taxon>Eukaryota</taxon>
        <taxon>Metazoa</taxon>
        <taxon>Chordata</taxon>
        <taxon>Craniata</taxon>
        <taxon>Vertebrata</taxon>
        <taxon>Euteleostomi</taxon>
        <taxon>Mammalia</taxon>
        <taxon>Eutheria</taxon>
        <taxon>Laurasiatheria</taxon>
        <taxon>Chiroptera</taxon>
        <taxon>Yinpterochiroptera</taxon>
        <taxon>Pteropodoidea</taxon>
        <taxon>Pteropodidae</taxon>
        <taxon>Rousettinae</taxon>
        <taxon>Rousettus</taxon>
    </lineage>
</organism>
<comment type="caution">
    <text evidence="2">The sequence shown here is derived from an EMBL/GenBank/DDBJ whole genome shotgun (WGS) entry which is preliminary data.</text>
</comment>
<accession>A0A7J8GAZ8</accession>
<reference evidence="2 3" key="1">
    <citation type="journal article" date="2020" name="Nature">
        <title>Six reference-quality genomes reveal evolution of bat adaptations.</title>
        <authorList>
            <person name="Jebb D."/>
            <person name="Huang Z."/>
            <person name="Pippel M."/>
            <person name="Hughes G.M."/>
            <person name="Lavrichenko K."/>
            <person name="Devanna P."/>
            <person name="Winkler S."/>
            <person name="Jermiin L.S."/>
            <person name="Skirmuntt E.C."/>
            <person name="Katzourakis A."/>
            <person name="Burkitt-Gray L."/>
            <person name="Ray D.A."/>
            <person name="Sullivan K.A.M."/>
            <person name="Roscito J.G."/>
            <person name="Kirilenko B.M."/>
            <person name="Davalos L.M."/>
            <person name="Corthals A.P."/>
            <person name="Power M.L."/>
            <person name="Jones G."/>
            <person name="Ransome R.D."/>
            <person name="Dechmann D.K.N."/>
            <person name="Locatelli A.G."/>
            <person name="Puechmaille S.J."/>
            <person name="Fedrigo O."/>
            <person name="Jarvis E.D."/>
            <person name="Hiller M."/>
            <person name="Vernes S.C."/>
            <person name="Myers E.W."/>
            <person name="Teeling E.C."/>
        </authorList>
    </citation>
    <scope>NUCLEOTIDE SEQUENCE [LARGE SCALE GENOMIC DNA]</scope>
    <source>
        <strain evidence="2">MRouAeg1</strain>
        <tissue evidence="2">Muscle</tissue>
    </source>
</reference>
<protein>
    <submittedName>
        <fullName evidence="2">Uncharacterized protein</fullName>
    </submittedName>
</protein>
<feature type="region of interest" description="Disordered" evidence="1">
    <location>
        <begin position="67"/>
        <end position="94"/>
    </location>
</feature>
<feature type="region of interest" description="Disordered" evidence="1">
    <location>
        <begin position="14"/>
        <end position="38"/>
    </location>
</feature>
<evidence type="ECO:0000256" key="1">
    <source>
        <dbReference type="SAM" id="MobiDB-lite"/>
    </source>
</evidence>
<evidence type="ECO:0000313" key="3">
    <source>
        <dbReference type="Proteomes" id="UP000593571"/>
    </source>
</evidence>
<name>A0A7J8GAZ8_ROUAE</name>
<feature type="compositionally biased region" description="Pro residues" evidence="1">
    <location>
        <begin position="25"/>
        <end position="34"/>
    </location>
</feature>
<proteinExistence type="predicted"/>
<dbReference type="EMBL" id="JACASE010000006">
    <property type="protein sequence ID" value="KAF6457116.1"/>
    <property type="molecule type" value="Genomic_DNA"/>
</dbReference>